<feature type="compositionally biased region" description="Low complexity" evidence="1">
    <location>
        <begin position="19"/>
        <end position="29"/>
    </location>
</feature>
<proteinExistence type="predicted"/>
<dbReference type="EMBL" id="BGZK01000024">
    <property type="protein sequence ID" value="GBP06990.1"/>
    <property type="molecule type" value="Genomic_DNA"/>
</dbReference>
<accession>A0A4C1T0C4</accession>
<sequence length="109" mass="11867">MSWFARFKQKAVHKRRRGQSAGSSSSISGLGTGRPEKLLIAPRTAAQRSGNIKLDARPPGGRRAPVPASPCPLRELRNRPRARGPGAECASTCARSATLRYPLYSWRAI</sequence>
<comment type="caution">
    <text evidence="2">The sequence shown here is derived from an EMBL/GenBank/DDBJ whole genome shotgun (WGS) entry which is preliminary data.</text>
</comment>
<organism evidence="2 3">
    <name type="scientific">Eumeta variegata</name>
    <name type="common">Bagworm moth</name>
    <name type="synonym">Eumeta japonica</name>
    <dbReference type="NCBI Taxonomy" id="151549"/>
    <lineage>
        <taxon>Eukaryota</taxon>
        <taxon>Metazoa</taxon>
        <taxon>Ecdysozoa</taxon>
        <taxon>Arthropoda</taxon>
        <taxon>Hexapoda</taxon>
        <taxon>Insecta</taxon>
        <taxon>Pterygota</taxon>
        <taxon>Neoptera</taxon>
        <taxon>Endopterygota</taxon>
        <taxon>Lepidoptera</taxon>
        <taxon>Glossata</taxon>
        <taxon>Ditrysia</taxon>
        <taxon>Tineoidea</taxon>
        <taxon>Psychidae</taxon>
        <taxon>Oiketicinae</taxon>
        <taxon>Eumeta</taxon>
    </lineage>
</organism>
<dbReference type="Proteomes" id="UP000299102">
    <property type="component" value="Unassembled WGS sequence"/>
</dbReference>
<feature type="region of interest" description="Disordered" evidence="1">
    <location>
        <begin position="1"/>
        <end position="88"/>
    </location>
</feature>
<keyword evidence="3" id="KW-1185">Reference proteome</keyword>
<dbReference type="AlphaFoldDB" id="A0A4C1T0C4"/>
<protein>
    <submittedName>
        <fullName evidence="2">Uncharacterized protein</fullName>
    </submittedName>
</protein>
<name>A0A4C1T0C4_EUMVA</name>
<feature type="compositionally biased region" description="Low complexity" evidence="1">
    <location>
        <begin position="57"/>
        <end position="66"/>
    </location>
</feature>
<evidence type="ECO:0000313" key="3">
    <source>
        <dbReference type="Proteomes" id="UP000299102"/>
    </source>
</evidence>
<evidence type="ECO:0000313" key="2">
    <source>
        <dbReference type="EMBL" id="GBP06990.1"/>
    </source>
</evidence>
<feature type="compositionally biased region" description="Basic residues" evidence="1">
    <location>
        <begin position="7"/>
        <end position="18"/>
    </location>
</feature>
<gene>
    <name evidence="2" type="ORF">EVAR_4422_1</name>
</gene>
<reference evidence="2 3" key="1">
    <citation type="journal article" date="2019" name="Commun. Biol.">
        <title>The bagworm genome reveals a unique fibroin gene that provides high tensile strength.</title>
        <authorList>
            <person name="Kono N."/>
            <person name="Nakamura H."/>
            <person name="Ohtoshi R."/>
            <person name="Tomita M."/>
            <person name="Numata K."/>
            <person name="Arakawa K."/>
        </authorList>
    </citation>
    <scope>NUCLEOTIDE SEQUENCE [LARGE SCALE GENOMIC DNA]</scope>
</reference>
<evidence type="ECO:0000256" key="1">
    <source>
        <dbReference type="SAM" id="MobiDB-lite"/>
    </source>
</evidence>